<dbReference type="GO" id="GO:0006524">
    <property type="term" value="P:alanine catabolic process"/>
    <property type="evidence" value="ECO:0007669"/>
    <property type="project" value="TreeGrafter"/>
</dbReference>
<dbReference type="GO" id="GO:0005886">
    <property type="term" value="C:plasma membrane"/>
    <property type="evidence" value="ECO:0007669"/>
    <property type="project" value="TreeGrafter"/>
</dbReference>
<reference evidence="5 6" key="1">
    <citation type="submission" date="2016-04" db="EMBL/GenBank/DDBJ databases">
        <title>ATOL: Assembling a taxonomically balanced genome-scale reconstruction of the evolutionary history of the Enterobacteriaceae.</title>
        <authorList>
            <person name="Plunkett G.III."/>
            <person name="Neeno-Eckwall E.C."/>
            <person name="Glasner J.D."/>
            <person name="Perna N.T."/>
        </authorList>
    </citation>
    <scope>NUCLEOTIDE SEQUENCE [LARGE SCALE GENOMIC DNA]</scope>
    <source>
        <strain evidence="5 6">ATCC 19692</strain>
    </source>
</reference>
<dbReference type="SUPFAM" id="SSF52283">
    <property type="entry name" value="Formate/glycerate dehydrogenase catalytic domain-like"/>
    <property type="match status" value="1"/>
</dbReference>
<dbReference type="OrthoDB" id="5918420at2"/>
<evidence type="ECO:0000259" key="2">
    <source>
        <dbReference type="SMART" id="SM01002"/>
    </source>
</evidence>
<dbReference type="RefSeq" id="WP_066749702.1">
    <property type="nucleotide sequence ID" value="NZ_LXEN01000085.1"/>
</dbReference>
<dbReference type="SMART" id="SM01003">
    <property type="entry name" value="AlaDh_PNT_N"/>
    <property type="match status" value="1"/>
</dbReference>
<gene>
    <name evidence="5" type="ORF">M983_1734</name>
</gene>
<evidence type="ECO:0000259" key="3">
    <source>
        <dbReference type="SMART" id="SM01003"/>
    </source>
</evidence>
<evidence type="ECO:0000256" key="1">
    <source>
        <dbReference type="ARBA" id="ARBA00023002"/>
    </source>
</evidence>
<dbReference type="Pfam" id="PF05222">
    <property type="entry name" value="AlaDh_PNT_N"/>
    <property type="match status" value="1"/>
</dbReference>
<dbReference type="Pfam" id="PF01262">
    <property type="entry name" value="AlaDh_PNT_C"/>
    <property type="match status" value="1"/>
</dbReference>
<reference evidence="4" key="2">
    <citation type="journal article" date="2017" name="PLoS ONE">
        <title>Genetic diversity of the O antigens of Proteus species and the development of a suspension array for molecular serotyping.</title>
        <authorList>
            <person name="Yu X."/>
            <person name="Torzewska A."/>
            <person name="Zhang X."/>
            <person name="Yin Z."/>
            <person name="Drzewiecka D."/>
            <person name="Cao H."/>
            <person name="Liu B."/>
            <person name="Knirel Y.A."/>
            <person name="Rozalski A."/>
            <person name="Wang L."/>
        </authorList>
    </citation>
    <scope>NUCLEOTIDE SEQUENCE</scope>
    <source>
        <strain evidence="4">ATCC 19692</strain>
    </source>
</reference>
<evidence type="ECO:0000313" key="5">
    <source>
        <dbReference type="EMBL" id="OAT28283.1"/>
    </source>
</evidence>
<feature type="domain" description="Alanine dehydrogenase/pyridine nucleotide transhydrogenase N-terminal" evidence="3">
    <location>
        <begin position="9"/>
        <end position="139"/>
    </location>
</feature>
<name>A0A198FTT8_9GAMM</name>
<dbReference type="EMBL" id="LXEN01000085">
    <property type="protein sequence ID" value="OAT28283.1"/>
    <property type="molecule type" value="Genomic_DNA"/>
</dbReference>
<dbReference type="PATRIC" id="fig|1354337.4.peg.1788"/>
<accession>A0A198FTT8</accession>
<dbReference type="STRING" id="1354337.M983_1734"/>
<organism evidence="5 6">
    <name type="scientific">Proteus myxofaciens ATCC 19692</name>
    <dbReference type="NCBI Taxonomy" id="1354337"/>
    <lineage>
        <taxon>Bacteria</taxon>
        <taxon>Pseudomonadati</taxon>
        <taxon>Pseudomonadota</taxon>
        <taxon>Gammaproteobacteria</taxon>
        <taxon>Enterobacterales</taxon>
        <taxon>Morganellaceae</taxon>
        <taxon>Proteus</taxon>
    </lineage>
</organism>
<dbReference type="GO" id="GO:0000286">
    <property type="term" value="F:alanine dehydrogenase activity"/>
    <property type="evidence" value="ECO:0007669"/>
    <property type="project" value="UniProtKB-EC"/>
</dbReference>
<dbReference type="PANTHER" id="PTHR42795">
    <property type="entry name" value="ALANINE DEHYDROGENASE"/>
    <property type="match status" value="1"/>
</dbReference>
<keyword evidence="6" id="KW-1185">Reference proteome</keyword>
<evidence type="ECO:0000313" key="6">
    <source>
        <dbReference type="Proteomes" id="UP000094023"/>
    </source>
</evidence>
<dbReference type="InterPro" id="IPR007698">
    <property type="entry name" value="AlaDH/PNT_NAD(H)-bd"/>
</dbReference>
<dbReference type="SMART" id="SM01002">
    <property type="entry name" value="AlaDh_PNT_C"/>
    <property type="match status" value="1"/>
</dbReference>
<protein>
    <submittedName>
        <fullName evidence="5">Alanine dehydrogenase</fullName>
        <ecNumber evidence="5">1.4.1.1</ecNumber>
    </submittedName>
</protein>
<dbReference type="SUPFAM" id="SSF51735">
    <property type="entry name" value="NAD(P)-binding Rossmann-fold domains"/>
    <property type="match status" value="1"/>
</dbReference>
<dbReference type="InterPro" id="IPR036291">
    <property type="entry name" value="NAD(P)-bd_dom_sf"/>
</dbReference>
<keyword evidence="1 5" id="KW-0560">Oxidoreductase</keyword>
<dbReference type="Gene3D" id="3.40.50.720">
    <property type="entry name" value="NAD(P)-binding Rossmann-like Domain"/>
    <property type="match status" value="2"/>
</dbReference>
<proteinExistence type="predicted"/>
<dbReference type="PANTHER" id="PTHR42795:SF1">
    <property type="entry name" value="ALANINE DEHYDROGENASE"/>
    <property type="match status" value="1"/>
</dbReference>
<dbReference type="AlphaFoldDB" id="A0A198FTT8"/>
<dbReference type="Proteomes" id="UP000094023">
    <property type="component" value="Unassembled WGS sequence"/>
</dbReference>
<sequence>MCNLIAIFGTSTKKNETRIPLHPDLFNLIPQKIKKNLLFEKGYGKRFNISDEYFSEFFAGIASREDLFSLSDIWILPKPEKEDFKFFSKNKILFGWLHCVQGREITQAATENGMTLIAWEAMYGGNDKTHIFNRNNELAGYAAVQHMLMLQGINGYFGKKLKAAVLGFGATARGAINSLKSLGINEITTFSNRPQFLIKSPIESIDYKRIITENKVVYLESNNQEKKESIDVLKNYDIIINCVLQNPTSPIIFIKNNDIDKITKKTTIIDISCDKNMGFEFASPTYFDEPFINISENIKYYSIDNTPSIYWDSASYEITKSLIPFLELFISNLWKKDPIIKNAIEIENGIIKNKKIIEFQKR</sequence>
<dbReference type="EC" id="1.4.1.1" evidence="5"/>
<dbReference type="InterPro" id="IPR007886">
    <property type="entry name" value="AlaDH/PNT_N"/>
</dbReference>
<feature type="domain" description="Alanine dehydrogenase/pyridine nucleotide transhydrogenase NAD(H)-binding" evidence="2">
    <location>
        <begin position="150"/>
        <end position="302"/>
    </location>
</feature>
<dbReference type="EMBL" id="KY710739">
    <property type="protein sequence ID" value="AXZ00128.1"/>
    <property type="molecule type" value="Genomic_DNA"/>
</dbReference>
<evidence type="ECO:0000313" key="4">
    <source>
        <dbReference type="EMBL" id="AXZ00128.1"/>
    </source>
</evidence>